<protein>
    <recommendedName>
        <fullName evidence="1">CoA-binding domain-containing protein</fullName>
    </recommendedName>
</protein>
<evidence type="ECO:0000259" key="1">
    <source>
        <dbReference type="SMART" id="SM00881"/>
    </source>
</evidence>
<dbReference type="AlphaFoldDB" id="A0A366HF07"/>
<name>A0A366HF07_9BACT</name>
<proteinExistence type="predicted"/>
<dbReference type="Pfam" id="PF13380">
    <property type="entry name" value="CoA_binding_2"/>
    <property type="match status" value="1"/>
</dbReference>
<evidence type="ECO:0000313" key="2">
    <source>
        <dbReference type="EMBL" id="RBP40415.1"/>
    </source>
</evidence>
<comment type="caution">
    <text evidence="2">The sequence shown here is derived from an EMBL/GenBank/DDBJ whole genome shotgun (WGS) entry which is preliminary data.</text>
</comment>
<dbReference type="EMBL" id="QNRR01000008">
    <property type="protein sequence ID" value="RBP40415.1"/>
    <property type="molecule type" value="Genomic_DNA"/>
</dbReference>
<dbReference type="InterPro" id="IPR036291">
    <property type="entry name" value="NAD(P)-bd_dom_sf"/>
</dbReference>
<organism evidence="2 3">
    <name type="scientific">Roseimicrobium gellanilyticum</name>
    <dbReference type="NCBI Taxonomy" id="748857"/>
    <lineage>
        <taxon>Bacteria</taxon>
        <taxon>Pseudomonadati</taxon>
        <taxon>Verrucomicrobiota</taxon>
        <taxon>Verrucomicrobiia</taxon>
        <taxon>Verrucomicrobiales</taxon>
        <taxon>Verrucomicrobiaceae</taxon>
        <taxon>Roseimicrobium</taxon>
    </lineage>
</organism>
<reference evidence="2 3" key="1">
    <citation type="submission" date="2018-06" db="EMBL/GenBank/DDBJ databases">
        <title>Genomic Encyclopedia of Type Strains, Phase IV (KMG-IV): sequencing the most valuable type-strain genomes for metagenomic binning, comparative biology and taxonomic classification.</title>
        <authorList>
            <person name="Goeker M."/>
        </authorList>
    </citation>
    <scope>NUCLEOTIDE SEQUENCE [LARGE SCALE GENOMIC DNA]</scope>
    <source>
        <strain evidence="2 3">DSM 25532</strain>
    </source>
</reference>
<dbReference type="SMART" id="SM00881">
    <property type="entry name" value="CoA_binding"/>
    <property type="match status" value="1"/>
</dbReference>
<sequence>MAADVPWMMSTGTQVNPRTPENVVVLGASPNEERYANKAMKMLLEYGHQPIPVNPGFDEILGIKCFKSITDVPGPVDTVTLYLGAARSEPLMADILAAKPKRIIFNPGAENERLAEEARARGIEALEACTLVLLRTGQY</sequence>
<keyword evidence="3" id="KW-1185">Reference proteome</keyword>
<dbReference type="PANTHER" id="PTHR33303">
    <property type="entry name" value="CYTOPLASMIC PROTEIN-RELATED"/>
    <property type="match status" value="1"/>
</dbReference>
<dbReference type="Proteomes" id="UP000253426">
    <property type="component" value="Unassembled WGS sequence"/>
</dbReference>
<gene>
    <name evidence="2" type="ORF">DES53_108122</name>
</gene>
<dbReference type="InterPro" id="IPR003781">
    <property type="entry name" value="CoA-bd"/>
</dbReference>
<dbReference type="SUPFAM" id="SSF51735">
    <property type="entry name" value="NAD(P)-binding Rossmann-fold domains"/>
    <property type="match status" value="1"/>
</dbReference>
<feature type="domain" description="CoA-binding" evidence="1">
    <location>
        <begin position="17"/>
        <end position="109"/>
    </location>
</feature>
<dbReference type="PANTHER" id="PTHR33303:SF2">
    <property type="entry name" value="COA-BINDING DOMAIN-CONTAINING PROTEIN"/>
    <property type="match status" value="1"/>
</dbReference>
<dbReference type="Gene3D" id="3.40.50.720">
    <property type="entry name" value="NAD(P)-binding Rossmann-like Domain"/>
    <property type="match status" value="1"/>
</dbReference>
<evidence type="ECO:0000313" key="3">
    <source>
        <dbReference type="Proteomes" id="UP000253426"/>
    </source>
</evidence>
<accession>A0A366HF07</accession>
<dbReference type="RefSeq" id="WP_211325632.1">
    <property type="nucleotide sequence ID" value="NZ_QNRR01000008.1"/>
</dbReference>